<evidence type="ECO:0000256" key="2">
    <source>
        <dbReference type="ARBA" id="ARBA00022723"/>
    </source>
</evidence>
<evidence type="ECO:0000256" key="10">
    <source>
        <dbReference type="SAM" id="MobiDB-lite"/>
    </source>
</evidence>
<dbReference type="PANTHER" id="PTHR31251:SF169">
    <property type="entry name" value="SQUAMOSA PROMOTER-BINDING-LIKE PROTEIN 8"/>
    <property type="match status" value="1"/>
</dbReference>
<dbReference type="PANTHER" id="PTHR31251">
    <property type="entry name" value="SQUAMOSA PROMOTER-BINDING-LIKE PROTEIN 4"/>
    <property type="match status" value="1"/>
</dbReference>
<dbReference type="Pfam" id="PF03110">
    <property type="entry name" value="SBP"/>
    <property type="match status" value="1"/>
</dbReference>
<keyword evidence="7" id="KW-0804">Transcription</keyword>
<feature type="compositionally biased region" description="Low complexity" evidence="10">
    <location>
        <begin position="254"/>
        <end position="268"/>
    </location>
</feature>
<dbReference type="InterPro" id="IPR044817">
    <property type="entry name" value="SBP-like"/>
</dbReference>
<dbReference type="EMBL" id="KQ484320">
    <property type="protein sequence ID" value="KYP35769.1"/>
    <property type="molecule type" value="Genomic_DNA"/>
</dbReference>
<dbReference type="SUPFAM" id="SSF103612">
    <property type="entry name" value="SBT domain"/>
    <property type="match status" value="1"/>
</dbReference>
<dbReference type="OMA" id="MLEYEWD"/>
<feature type="region of interest" description="Disordered" evidence="10">
    <location>
        <begin position="226"/>
        <end position="299"/>
    </location>
</feature>
<dbReference type="AlphaFoldDB" id="A0A151QZT6"/>
<dbReference type="FunFam" id="4.10.1100.10:FF:000001">
    <property type="entry name" value="Squamosa promoter-binding-like protein 14"/>
    <property type="match status" value="1"/>
</dbReference>
<evidence type="ECO:0000313" key="13">
    <source>
        <dbReference type="Proteomes" id="UP000075243"/>
    </source>
</evidence>
<evidence type="ECO:0000256" key="1">
    <source>
        <dbReference type="ARBA" id="ARBA00004123"/>
    </source>
</evidence>
<dbReference type="GO" id="GO:0008270">
    <property type="term" value="F:zinc ion binding"/>
    <property type="evidence" value="ECO:0007669"/>
    <property type="project" value="UniProtKB-KW"/>
</dbReference>
<dbReference type="PROSITE" id="PS51141">
    <property type="entry name" value="ZF_SBP"/>
    <property type="match status" value="1"/>
</dbReference>
<keyword evidence="4" id="KW-0862">Zinc</keyword>
<keyword evidence="8" id="KW-0539">Nucleus</keyword>
<feature type="domain" description="SBP-type" evidence="11">
    <location>
        <begin position="160"/>
        <end position="237"/>
    </location>
</feature>
<dbReference type="Gramene" id="C.cajan_44802.t">
    <property type="protein sequence ID" value="C.cajan_44802.t"/>
    <property type="gene ID" value="C.cajan_44802"/>
</dbReference>
<dbReference type="Proteomes" id="UP000075243">
    <property type="component" value="Unassembled WGS sequence"/>
</dbReference>
<organism evidence="12 13">
    <name type="scientific">Cajanus cajan</name>
    <name type="common">Pigeon pea</name>
    <name type="synonym">Cajanus indicus</name>
    <dbReference type="NCBI Taxonomy" id="3821"/>
    <lineage>
        <taxon>Eukaryota</taxon>
        <taxon>Viridiplantae</taxon>
        <taxon>Streptophyta</taxon>
        <taxon>Embryophyta</taxon>
        <taxon>Tracheophyta</taxon>
        <taxon>Spermatophyta</taxon>
        <taxon>Magnoliopsida</taxon>
        <taxon>eudicotyledons</taxon>
        <taxon>Gunneridae</taxon>
        <taxon>Pentapetalae</taxon>
        <taxon>rosids</taxon>
        <taxon>fabids</taxon>
        <taxon>Fabales</taxon>
        <taxon>Fabaceae</taxon>
        <taxon>Papilionoideae</taxon>
        <taxon>50 kb inversion clade</taxon>
        <taxon>NPAAA clade</taxon>
        <taxon>indigoferoid/millettioid clade</taxon>
        <taxon>Phaseoleae</taxon>
        <taxon>Cajanus</taxon>
    </lineage>
</organism>
<keyword evidence="13" id="KW-1185">Reference proteome</keyword>
<dbReference type="GO" id="GO:0005634">
    <property type="term" value="C:nucleus"/>
    <property type="evidence" value="ECO:0007669"/>
    <property type="project" value="UniProtKB-SubCell"/>
</dbReference>
<dbReference type="GO" id="GO:0003677">
    <property type="term" value="F:DNA binding"/>
    <property type="evidence" value="ECO:0007669"/>
    <property type="project" value="UniProtKB-KW"/>
</dbReference>
<evidence type="ECO:0000256" key="7">
    <source>
        <dbReference type="ARBA" id="ARBA00023163"/>
    </source>
</evidence>
<dbReference type="STRING" id="3821.A0A151QZT6"/>
<dbReference type="InterPro" id="IPR036893">
    <property type="entry name" value="SBP_sf"/>
</dbReference>
<evidence type="ECO:0000313" key="12">
    <source>
        <dbReference type="EMBL" id="KYP35769.1"/>
    </source>
</evidence>
<keyword evidence="3 9" id="KW-0863">Zinc-finger</keyword>
<keyword evidence="5" id="KW-0805">Transcription regulation</keyword>
<evidence type="ECO:0000256" key="3">
    <source>
        <dbReference type="ARBA" id="ARBA00022771"/>
    </source>
</evidence>
<keyword evidence="2" id="KW-0479">Metal-binding</keyword>
<protein>
    <submittedName>
        <fullName evidence="12">Squamosa promoter-binding-like protein 8</fullName>
    </submittedName>
</protein>
<feature type="compositionally biased region" description="Low complexity" evidence="10">
    <location>
        <begin position="286"/>
        <end position="299"/>
    </location>
</feature>
<comment type="subcellular location">
    <subcellularLocation>
        <location evidence="1">Nucleus</location>
    </subcellularLocation>
</comment>
<dbReference type="Gene3D" id="4.10.1100.10">
    <property type="entry name" value="Transcription factor, SBP-box domain"/>
    <property type="match status" value="1"/>
</dbReference>
<keyword evidence="6" id="KW-0238">DNA-binding</keyword>
<evidence type="ECO:0000256" key="4">
    <source>
        <dbReference type="ARBA" id="ARBA00022833"/>
    </source>
</evidence>
<evidence type="ECO:0000256" key="5">
    <source>
        <dbReference type="ARBA" id="ARBA00023015"/>
    </source>
</evidence>
<sequence>MLDYEWVNPSTIRLAAANDGGAATDLDQAHRQMFDHNYAMLPEPILQGFNPPHHPLFDPRAFLGASTSSFSPPPLNQIPPLASSHCGLGLGPGLGLLLMPKSDDAVNFSSASGLDPAPGPGLGLNLGGRTYFPSCLDDTVGLFYRTSKAAESILTVSSNFPRCQAEGCNVDLSAARHYHRRHKVCEFHSKAATVVAAGLTQRFCQQCSRFHLLSEFDNGKRSCRKRLADHNRRRRKTQQPDQEIHKSHPSLDNAARSSSESGAQSPSSLKVAVDYFQQRPNQTRDSLSTTSGSLFFSSG</sequence>
<gene>
    <name evidence="12" type="ORF">KK1_043183</name>
</gene>
<dbReference type="InterPro" id="IPR004333">
    <property type="entry name" value="SBP_dom"/>
</dbReference>
<evidence type="ECO:0000256" key="8">
    <source>
        <dbReference type="ARBA" id="ARBA00023242"/>
    </source>
</evidence>
<accession>A0A151QZT6</accession>
<proteinExistence type="predicted"/>
<name>A0A151QZT6_CAJCA</name>
<reference evidence="12" key="1">
    <citation type="journal article" date="2012" name="Nat. Biotechnol.">
        <title>Draft genome sequence of pigeonpea (Cajanus cajan), an orphan legume crop of resource-poor farmers.</title>
        <authorList>
            <person name="Varshney R.K."/>
            <person name="Chen W."/>
            <person name="Li Y."/>
            <person name="Bharti A.K."/>
            <person name="Saxena R.K."/>
            <person name="Schlueter J.A."/>
            <person name="Donoghue M.T."/>
            <person name="Azam S."/>
            <person name="Fan G."/>
            <person name="Whaley A.M."/>
            <person name="Farmer A.D."/>
            <person name="Sheridan J."/>
            <person name="Iwata A."/>
            <person name="Tuteja R."/>
            <person name="Penmetsa R.V."/>
            <person name="Wu W."/>
            <person name="Upadhyaya H.D."/>
            <person name="Yang S.P."/>
            <person name="Shah T."/>
            <person name="Saxena K.B."/>
            <person name="Michael T."/>
            <person name="McCombie W.R."/>
            <person name="Yang B."/>
            <person name="Zhang G."/>
            <person name="Yang H."/>
            <person name="Wang J."/>
            <person name="Spillane C."/>
            <person name="Cook D.R."/>
            <person name="May G.D."/>
            <person name="Xu X."/>
            <person name="Jackson S.A."/>
        </authorList>
    </citation>
    <scope>NUCLEOTIDE SEQUENCE [LARGE SCALE GENOMIC DNA]</scope>
</reference>
<evidence type="ECO:0000259" key="11">
    <source>
        <dbReference type="PROSITE" id="PS51141"/>
    </source>
</evidence>
<evidence type="ECO:0000256" key="9">
    <source>
        <dbReference type="PROSITE-ProRule" id="PRU00470"/>
    </source>
</evidence>
<evidence type="ECO:0000256" key="6">
    <source>
        <dbReference type="ARBA" id="ARBA00023125"/>
    </source>
</evidence>